<accession>A0A2B4RMD4</accession>
<organism evidence="1 2">
    <name type="scientific">Stylophora pistillata</name>
    <name type="common">Smooth cauliflower coral</name>
    <dbReference type="NCBI Taxonomy" id="50429"/>
    <lineage>
        <taxon>Eukaryota</taxon>
        <taxon>Metazoa</taxon>
        <taxon>Cnidaria</taxon>
        <taxon>Anthozoa</taxon>
        <taxon>Hexacorallia</taxon>
        <taxon>Scleractinia</taxon>
        <taxon>Astrocoeniina</taxon>
        <taxon>Pocilloporidae</taxon>
        <taxon>Stylophora</taxon>
    </lineage>
</organism>
<evidence type="ECO:0000313" key="1">
    <source>
        <dbReference type="EMBL" id="PFX17670.1"/>
    </source>
</evidence>
<evidence type="ECO:0008006" key="3">
    <source>
        <dbReference type="Google" id="ProtNLM"/>
    </source>
</evidence>
<sequence length="77" mass="8300">MADLLGSDEFQEDPAAEFLAREQDDLAELGEDFGGEQTEANVTNGLDDGLGGLDHQPVVNGFADEEVILQNVCFIML</sequence>
<dbReference type="OrthoDB" id="5512at2759"/>
<name>A0A2B4RMD4_STYPI</name>
<reference evidence="2" key="1">
    <citation type="journal article" date="2017" name="bioRxiv">
        <title>Comparative analysis of the genomes of Stylophora pistillata and Acropora digitifera provides evidence for extensive differences between species of corals.</title>
        <authorList>
            <person name="Voolstra C.R."/>
            <person name="Li Y."/>
            <person name="Liew Y.J."/>
            <person name="Baumgarten S."/>
            <person name="Zoccola D."/>
            <person name="Flot J.-F."/>
            <person name="Tambutte S."/>
            <person name="Allemand D."/>
            <person name="Aranda M."/>
        </authorList>
    </citation>
    <scope>NUCLEOTIDE SEQUENCE [LARGE SCALE GENOMIC DNA]</scope>
</reference>
<dbReference type="Proteomes" id="UP000225706">
    <property type="component" value="Unassembled WGS sequence"/>
</dbReference>
<evidence type="ECO:0000313" key="2">
    <source>
        <dbReference type="Proteomes" id="UP000225706"/>
    </source>
</evidence>
<gene>
    <name evidence="1" type="ORF">AWC38_SpisGene18006</name>
</gene>
<dbReference type="EMBL" id="LSMT01000457">
    <property type="protein sequence ID" value="PFX17670.1"/>
    <property type="molecule type" value="Genomic_DNA"/>
</dbReference>
<proteinExistence type="predicted"/>
<dbReference type="AlphaFoldDB" id="A0A2B4RMD4"/>
<protein>
    <recommendedName>
        <fullName evidence="3">Clathrin light chain</fullName>
    </recommendedName>
</protein>
<comment type="caution">
    <text evidence="1">The sequence shown here is derived from an EMBL/GenBank/DDBJ whole genome shotgun (WGS) entry which is preliminary data.</text>
</comment>
<keyword evidence="2" id="KW-1185">Reference proteome</keyword>